<dbReference type="AlphaFoldDB" id="A0A841KXM6"/>
<dbReference type="InterPro" id="IPR008258">
    <property type="entry name" value="Transglycosylase_SLT_dom_1"/>
</dbReference>
<dbReference type="Proteomes" id="UP000579281">
    <property type="component" value="Unassembled WGS sequence"/>
</dbReference>
<protein>
    <submittedName>
        <fullName evidence="3">Soluble lytic murein transglycosylase</fullName>
        <ecNumber evidence="3">3.2.1.-</ecNumber>
    </submittedName>
</protein>
<evidence type="ECO:0000313" key="4">
    <source>
        <dbReference type="Proteomes" id="UP000579281"/>
    </source>
</evidence>
<dbReference type="EMBL" id="JACHEN010000004">
    <property type="protein sequence ID" value="MBB6214929.1"/>
    <property type="molecule type" value="Genomic_DNA"/>
</dbReference>
<keyword evidence="3" id="KW-0378">Hydrolase</keyword>
<keyword evidence="4" id="KW-1185">Reference proteome</keyword>
<feature type="transmembrane region" description="Helical" evidence="1">
    <location>
        <begin position="12"/>
        <end position="32"/>
    </location>
</feature>
<keyword evidence="3" id="KW-0326">Glycosidase</keyword>
<dbReference type="Gene3D" id="1.10.530.10">
    <property type="match status" value="1"/>
</dbReference>
<keyword evidence="1" id="KW-0472">Membrane</keyword>
<evidence type="ECO:0000256" key="1">
    <source>
        <dbReference type="SAM" id="Phobius"/>
    </source>
</evidence>
<keyword evidence="1" id="KW-1133">Transmembrane helix</keyword>
<dbReference type="SUPFAM" id="SSF53955">
    <property type="entry name" value="Lysozyme-like"/>
    <property type="match status" value="1"/>
</dbReference>
<dbReference type="RefSeq" id="WP_330602763.1">
    <property type="nucleotide sequence ID" value="NZ_JACHEN010000004.1"/>
</dbReference>
<dbReference type="Pfam" id="PF01464">
    <property type="entry name" value="SLT"/>
    <property type="match status" value="1"/>
</dbReference>
<dbReference type="PANTHER" id="PTHR37423:SF2">
    <property type="entry name" value="MEMBRANE-BOUND LYTIC MUREIN TRANSGLYCOSYLASE C"/>
    <property type="match status" value="1"/>
</dbReference>
<reference evidence="3 4" key="1">
    <citation type="submission" date="2020-08" db="EMBL/GenBank/DDBJ databases">
        <title>Genomic Encyclopedia of Type Strains, Phase IV (KMG-IV): sequencing the most valuable type-strain genomes for metagenomic binning, comparative biology and taxonomic classification.</title>
        <authorList>
            <person name="Goeker M."/>
        </authorList>
    </citation>
    <scope>NUCLEOTIDE SEQUENCE [LARGE SCALE GENOMIC DNA]</scope>
    <source>
        <strain evidence="3 4">DSM 103526</strain>
    </source>
</reference>
<accession>A0A841KXM6</accession>
<gene>
    <name evidence="3" type="ORF">HNQ80_001014</name>
</gene>
<dbReference type="EC" id="3.2.1.-" evidence="3"/>
<comment type="caution">
    <text evidence="3">The sequence shown here is derived from an EMBL/GenBank/DDBJ whole genome shotgun (WGS) entry which is preliminary data.</text>
</comment>
<dbReference type="InterPro" id="IPR023346">
    <property type="entry name" value="Lysozyme-like_dom_sf"/>
</dbReference>
<keyword evidence="1" id="KW-0812">Transmembrane</keyword>
<dbReference type="CDD" id="cd16896">
    <property type="entry name" value="LT_Slt70-like"/>
    <property type="match status" value="1"/>
</dbReference>
<evidence type="ECO:0000259" key="2">
    <source>
        <dbReference type="Pfam" id="PF01464"/>
    </source>
</evidence>
<organism evidence="3 4">
    <name type="scientific">Anaerosolibacter carboniphilus</name>
    <dbReference type="NCBI Taxonomy" id="1417629"/>
    <lineage>
        <taxon>Bacteria</taxon>
        <taxon>Bacillati</taxon>
        <taxon>Bacillota</taxon>
        <taxon>Clostridia</taxon>
        <taxon>Peptostreptococcales</taxon>
        <taxon>Thermotaleaceae</taxon>
        <taxon>Anaerosolibacter</taxon>
    </lineage>
</organism>
<feature type="domain" description="Transglycosylase SLT" evidence="2">
    <location>
        <begin position="43"/>
        <end position="152"/>
    </location>
</feature>
<sequence length="188" mass="21779">MVVNLKKYRRLLVVIMVVMVLGVAANSTNWFLKILYPIHYRSLVEKYSDEYDLDPLLVAAIIKTESKFNEKAKSHKEAKGLMQIAPITGEWAAKQLDIKDYNEEMLYVPEINVRIGCWYIDRLSSEFDGRLQLILAAYNGGSGNVNKWLDNPEYSQDGITLNKIPFLETRAYIDKVLKSYKIYSILYR</sequence>
<dbReference type="PANTHER" id="PTHR37423">
    <property type="entry name" value="SOLUBLE LYTIC MUREIN TRANSGLYCOSYLASE-RELATED"/>
    <property type="match status" value="1"/>
</dbReference>
<proteinExistence type="predicted"/>
<name>A0A841KXM6_9FIRM</name>
<dbReference type="GO" id="GO:0016798">
    <property type="term" value="F:hydrolase activity, acting on glycosyl bonds"/>
    <property type="evidence" value="ECO:0007669"/>
    <property type="project" value="UniProtKB-KW"/>
</dbReference>
<evidence type="ECO:0000313" key="3">
    <source>
        <dbReference type="EMBL" id="MBB6214929.1"/>
    </source>
</evidence>